<keyword evidence="2" id="KW-0378">Hydrolase</keyword>
<dbReference type="InterPro" id="IPR011856">
    <property type="entry name" value="tRNA_endonuc-like_dom_sf"/>
</dbReference>
<keyword evidence="3" id="KW-1185">Reference proteome</keyword>
<dbReference type="EMBL" id="JOTM01000015">
    <property type="protein sequence ID" value="KEK23512.1"/>
    <property type="molecule type" value="Genomic_DNA"/>
</dbReference>
<dbReference type="eggNOG" id="COG1715">
    <property type="taxonomic scope" value="Bacteria"/>
</dbReference>
<evidence type="ECO:0000259" key="1">
    <source>
        <dbReference type="Pfam" id="PF04471"/>
    </source>
</evidence>
<name>A0A073KAP8_9BACI</name>
<keyword evidence="2" id="KW-0540">Nuclease</keyword>
<keyword evidence="2" id="KW-0255">Endonuclease</keyword>
<dbReference type="InterPro" id="IPR052906">
    <property type="entry name" value="Type_IV_Methyl-Rstrct_Enzyme"/>
</dbReference>
<sequence>MIWAILLLILVFVIGATMPNTEVSSEELRVAQLKVQANRKYLEEMDPRKFEYVVADLFRSIGYKAQVTSGSNDGGKDIILHKGNEVKYVEVKRYTKGTIGRPFIQKLHSAIVDTEAVGGYFVTLSNFNKNARQYAANKNIELIDGDALIHMMNSKPM</sequence>
<dbReference type="Gene3D" id="3.40.1350.10">
    <property type="match status" value="1"/>
</dbReference>
<evidence type="ECO:0000313" key="3">
    <source>
        <dbReference type="Proteomes" id="UP000027778"/>
    </source>
</evidence>
<dbReference type="STRING" id="574375.AZF08_15250"/>
<dbReference type="GO" id="GO:0009307">
    <property type="term" value="P:DNA restriction-modification system"/>
    <property type="evidence" value="ECO:0007669"/>
    <property type="project" value="InterPro"/>
</dbReference>
<accession>A0A073KAP8</accession>
<dbReference type="GO" id="GO:0003677">
    <property type="term" value="F:DNA binding"/>
    <property type="evidence" value="ECO:0007669"/>
    <property type="project" value="InterPro"/>
</dbReference>
<dbReference type="InterPro" id="IPR007560">
    <property type="entry name" value="Restrct_endonuc_IV_Mrr"/>
</dbReference>
<dbReference type="Pfam" id="PF04471">
    <property type="entry name" value="Mrr_cat"/>
    <property type="match status" value="1"/>
</dbReference>
<dbReference type="RefSeq" id="WP_033675505.1">
    <property type="nucleotide sequence ID" value="NZ_JOTM01000015.1"/>
</dbReference>
<organism evidence="2 3">
    <name type="scientific">Bacillus gaemokensis</name>
    <dbReference type="NCBI Taxonomy" id="574375"/>
    <lineage>
        <taxon>Bacteria</taxon>
        <taxon>Bacillati</taxon>
        <taxon>Bacillota</taxon>
        <taxon>Bacilli</taxon>
        <taxon>Bacillales</taxon>
        <taxon>Bacillaceae</taxon>
        <taxon>Bacillus</taxon>
        <taxon>Bacillus cereus group</taxon>
    </lineage>
</organism>
<dbReference type="PANTHER" id="PTHR30015">
    <property type="entry name" value="MRR RESTRICTION SYSTEM PROTEIN"/>
    <property type="match status" value="1"/>
</dbReference>
<protein>
    <submittedName>
        <fullName evidence="2">Restriction endonuclease</fullName>
    </submittedName>
</protein>
<dbReference type="PANTHER" id="PTHR30015:SF7">
    <property type="entry name" value="TYPE IV METHYL-DIRECTED RESTRICTION ENZYME ECOKMRR"/>
    <property type="match status" value="1"/>
</dbReference>
<feature type="domain" description="Restriction endonuclease type IV Mrr" evidence="1">
    <location>
        <begin position="42"/>
        <end position="152"/>
    </location>
</feature>
<proteinExistence type="predicted"/>
<dbReference type="OrthoDB" id="9803736at2"/>
<dbReference type="InterPro" id="IPR011335">
    <property type="entry name" value="Restrct_endonuc-II-like"/>
</dbReference>
<reference evidence="2 3" key="1">
    <citation type="submission" date="2014-06" db="EMBL/GenBank/DDBJ databases">
        <title>Draft genome sequence of Bacillus gaemokensis JCM 15801 (MCCC 1A00707).</title>
        <authorList>
            <person name="Lai Q."/>
            <person name="Liu Y."/>
            <person name="Shao Z."/>
        </authorList>
    </citation>
    <scope>NUCLEOTIDE SEQUENCE [LARGE SCALE GENOMIC DNA]</scope>
    <source>
        <strain evidence="2 3">JCM 15801</strain>
    </source>
</reference>
<dbReference type="GO" id="GO:0015666">
    <property type="term" value="F:restriction endodeoxyribonuclease activity"/>
    <property type="evidence" value="ECO:0007669"/>
    <property type="project" value="TreeGrafter"/>
</dbReference>
<gene>
    <name evidence="2" type="ORF">BAGA_08480</name>
</gene>
<evidence type="ECO:0000313" key="2">
    <source>
        <dbReference type="EMBL" id="KEK23512.1"/>
    </source>
</evidence>
<dbReference type="AlphaFoldDB" id="A0A073KAP8"/>
<comment type="caution">
    <text evidence="2">The sequence shown here is derived from an EMBL/GenBank/DDBJ whole genome shotgun (WGS) entry which is preliminary data.</text>
</comment>
<dbReference type="SUPFAM" id="SSF52980">
    <property type="entry name" value="Restriction endonuclease-like"/>
    <property type="match status" value="1"/>
</dbReference>
<dbReference type="Proteomes" id="UP000027778">
    <property type="component" value="Unassembled WGS sequence"/>
</dbReference>